<keyword evidence="1" id="KW-0812">Transmembrane</keyword>
<evidence type="ECO:0000313" key="2">
    <source>
        <dbReference type="EMBL" id="ADH99449.1"/>
    </source>
</evidence>
<dbReference type="EMBL" id="CP001791">
    <property type="protein sequence ID" value="ADH99449.1"/>
    <property type="molecule type" value="Genomic_DNA"/>
</dbReference>
<feature type="transmembrane region" description="Helical" evidence="1">
    <location>
        <begin position="90"/>
        <end position="109"/>
    </location>
</feature>
<sequence>MKLFGKIDLDDIHKTLIVLSLVFGVSALFMPLVIIFIAQDILFHSREHWYFGTPGEAYLIAGAGMLTVPAVTLLYFLLSKWKSAVVNSNWFISFVLLAVVIAGIPFYHFGIHTYFFLDDDGVHQNEFRDTSLYTLHWEEVAYFVPELRSDGGTGAYETYHFISPDKQIVSIPFNTDISQLRSRFISLIEEGDGEILRPMSPEEFEEWKKSRDM</sequence>
<keyword evidence="3" id="KW-1185">Reference proteome</keyword>
<feature type="transmembrane region" description="Helical" evidence="1">
    <location>
        <begin position="16"/>
        <end position="38"/>
    </location>
</feature>
<feature type="transmembrane region" description="Helical" evidence="1">
    <location>
        <begin position="58"/>
        <end position="78"/>
    </location>
</feature>
<dbReference type="RefSeq" id="WP_013172871.1">
    <property type="nucleotide sequence ID" value="NC_014219.1"/>
</dbReference>
<keyword evidence="1" id="KW-0472">Membrane</keyword>
<protein>
    <submittedName>
        <fullName evidence="2">Uncharacterized protein</fullName>
    </submittedName>
</protein>
<dbReference type="HOGENOM" id="CLU_1292294_0_0_9"/>
<name>D6XUG3_BACIE</name>
<proteinExistence type="predicted"/>
<keyword evidence="1" id="KW-1133">Transmembrane helix</keyword>
<dbReference type="KEGG" id="bse:Bsel_1945"/>
<gene>
    <name evidence="2" type="ordered locus">Bsel_1945</name>
</gene>
<dbReference type="STRING" id="439292.Bsel_1945"/>
<evidence type="ECO:0000313" key="3">
    <source>
        <dbReference type="Proteomes" id="UP000000271"/>
    </source>
</evidence>
<reference evidence="2" key="1">
    <citation type="submission" date="2009-10" db="EMBL/GenBank/DDBJ databases">
        <title>Complete sequence of Bacillus selenitireducens MLS10.</title>
        <authorList>
            <consortium name="US DOE Joint Genome Institute"/>
            <person name="Lucas S."/>
            <person name="Copeland A."/>
            <person name="Lapidus A."/>
            <person name="Glavina del Rio T."/>
            <person name="Dalin E."/>
            <person name="Tice H."/>
            <person name="Bruce D."/>
            <person name="Goodwin L."/>
            <person name="Pitluck S."/>
            <person name="Sims D."/>
            <person name="Brettin T."/>
            <person name="Detter J.C."/>
            <person name="Han C."/>
            <person name="Larimer F."/>
            <person name="Land M."/>
            <person name="Hauser L."/>
            <person name="Kyrpides N."/>
            <person name="Ovchinnikova G."/>
            <person name="Stolz J."/>
        </authorList>
    </citation>
    <scope>NUCLEOTIDE SEQUENCE [LARGE SCALE GENOMIC DNA]</scope>
    <source>
        <strain evidence="2">MLS10</strain>
    </source>
</reference>
<evidence type="ECO:0000256" key="1">
    <source>
        <dbReference type="SAM" id="Phobius"/>
    </source>
</evidence>
<dbReference type="OrthoDB" id="2449392at2"/>
<dbReference type="AlphaFoldDB" id="D6XUG3"/>
<organism evidence="2 3">
    <name type="scientific">Bacillus selenitireducens (strain ATCC 700615 / DSM 15326 / MLS10)</name>
    <dbReference type="NCBI Taxonomy" id="439292"/>
    <lineage>
        <taxon>Bacteria</taxon>
        <taxon>Bacillati</taxon>
        <taxon>Bacillota</taxon>
        <taxon>Bacilli</taxon>
        <taxon>Bacillales</taxon>
        <taxon>Bacillaceae</taxon>
        <taxon>Salisediminibacterium</taxon>
    </lineage>
</organism>
<accession>D6XUG3</accession>
<dbReference type="Proteomes" id="UP000000271">
    <property type="component" value="Chromosome"/>
</dbReference>